<dbReference type="Proteomes" id="UP000279600">
    <property type="component" value="Chromosome"/>
</dbReference>
<organism evidence="1 2">
    <name type="scientific">Nonlabens ponticola</name>
    <dbReference type="NCBI Taxonomy" id="2496866"/>
    <lineage>
        <taxon>Bacteria</taxon>
        <taxon>Pseudomonadati</taxon>
        <taxon>Bacteroidota</taxon>
        <taxon>Flavobacteriia</taxon>
        <taxon>Flavobacteriales</taxon>
        <taxon>Flavobacteriaceae</taxon>
        <taxon>Nonlabens</taxon>
    </lineage>
</organism>
<name>A0A3S9MXE7_9FLAO</name>
<evidence type="ECO:0000313" key="2">
    <source>
        <dbReference type="Proteomes" id="UP000279600"/>
    </source>
</evidence>
<dbReference type="EMBL" id="CP034549">
    <property type="protein sequence ID" value="AZQ43870.1"/>
    <property type="molecule type" value="Genomic_DNA"/>
</dbReference>
<dbReference type="AlphaFoldDB" id="A0A3S9MXE7"/>
<proteinExistence type="predicted"/>
<evidence type="ECO:0008006" key="3">
    <source>
        <dbReference type="Google" id="ProtNLM"/>
    </source>
</evidence>
<dbReference type="KEGG" id="noj:EJ995_06365"/>
<evidence type="ECO:0000313" key="1">
    <source>
        <dbReference type="EMBL" id="AZQ43870.1"/>
    </source>
</evidence>
<protein>
    <recommendedName>
        <fullName evidence="3">Glycosyltransferase family 1 protein</fullName>
    </recommendedName>
</protein>
<keyword evidence="2" id="KW-1185">Reference proteome</keyword>
<sequence>MVKNVLVIAQDLRISGTSEGIVSRSFIKRLKMIWPSTRVDVLYTRLHGVSDEKIELLNADNVQIENVNRDIPSYIKWLNKFYWRSFHESLNDAHIVNKISNIYKSLDFSKYDVIFLRSSGQDYENILAAVEFDFLKKSIVNFHDPYPAFWDPGSSSNLDMLELKKVKRMHEVVEKAGISISPSQLLSQDISVLYNQSKKPLSTIPHQFEPTAFAFSKLDAEYKKNKKYSITYHGTLQLGRDIEIIIDAFKDLLTNTLIENNFEMILRLKSVHYHKLASKYSGIENIRILKGAKSSICLSEQIYKSDVALLVENNLEYSNILPGKLPVLASSNGTVFSVCPDKSESRRIIEDDRLVANSKNKKEIQEKLSDLLLRIINNEKVKNPYADYFSLQSFENILNNLSLVF</sequence>
<dbReference type="SUPFAM" id="SSF53756">
    <property type="entry name" value="UDP-Glycosyltransferase/glycogen phosphorylase"/>
    <property type="match status" value="1"/>
</dbReference>
<reference evidence="1 2" key="1">
    <citation type="submission" date="2018-12" db="EMBL/GenBank/DDBJ databases">
        <title>Complete genome of Nonlabens sp. MJ115.</title>
        <authorList>
            <person name="Choi H.S."/>
            <person name="Jung J."/>
        </authorList>
    </citation>
    <scope>NUCLEOTIDE SEQUENCE [LARGE SCALE GENOMIC DNA]</scope>
    <source>
        <strain evidence="1 2">MJ115</strain>
    </source>
</reference>
<accession>A0A3S9MXE7</accession>
<dbReference type="OrthoDB" id="1308937at2"/>
<gene>
    <name evidence="1" type="ORF">EJ995_06365</name>
</gene>
<dbReference type="RefSeq" id="WP_126446739.1">
    <property type="nucleotide sequence ID" value="NZ_CP034549.1"/>
</dbReference>